<evidence type="ECO:0000313" key="2">
    <source>
        <dbReference type="Proteomes" id="UP000054653"/>
    </source>
</evidence>
<protein>
    <submittedName>
        <fullName evidence="1">Uncharacterized protein</fullName>
    </submittedName>
</protein>
<proteinExistence type="predicted"/>
<gene>
    <name evidence="1" type="ORF">T03_1193</name>
</gene>
<evidence type="ECO:0000313" key="1">
    <source>
        <dbReference type="EMBL" id="KRY44934.1"/>
    </source>
</evidence>
<dbReference type="AlphaFoldDB" id="A0A0V1C6N3"/>
<reference evidence="1 2" key="1">
    <citation type="submission" date="2015-01" db="EMBL/GenBank/DDBJ databases">
        <title>Evolution of Trichinella species and genotypes.</title>
        <authorList>
            <person name="Korhonen P.K."/>
            <person name="Edoardo P."/>
            <person name="Giuseppe L.R."/>
            <person name="Gasser R.B."/>
        </authorList>
    </citation>
    <scope>NUCLEOTIDE SEQUENCE [LARGE SCALE GENOMIC DNA]</scope>
    <source>
        <strain evidence="1">ISS120</strain>
    </source>
</reference>
<organism evidence="1 2">
    <name type="scientific">Trichinella britovi</name>
    <name type="common">Parasitic roundworm</name>
    <dbReference type="NCBI Taxonomy" id="45882"/>
    <lineage>
        <taxon>Eukaryota</taxon>
        <taxon>Metazoa</taxon>
        <taxon>Ecdysozoa</taxon>
        <taxon>Nematoda</taxon>
        <taxon>Enoplea</taxon>
        <taxon>Dorylaimia</taxon>
        <taxon>Trichinellida</taxon>
        <taxon>Trichinellidae</taxon>
        <taxon>Trichinella</taxon>
    </lineage>
</organism>
<dbReference type="EMBL" id="JYDI01000445">
    <property type="protein sequence ID" value="KRY44934.1"/>
    <property type="molecule type" value="Genomic_DNA"/>
</dbReference>
<keyword evidence="2" id="KW-1185">Reference proteome</keyword>
<name>A0A0V1C6N3_TRIBR</name>
<comment type="caution">
    <text evidence="1">The sequence shown here is derived from an EMBL/GenBank/DDBJ whole genome shotgun (WGS) entry which is preliminary data.</text>
</comment>
<accession>A0A0V1C6N3</accession>
<sequence>MSQHCSKHRLSIYVDSYLSFTNGEEKHHQNTVHKNHFLNKCIPDLIHICLNVVLHLLNFVNIPLFDALKTEDTLTKEMDSVRNKGRSRFLTPHSGRYEDLWRRLYL</sequence>
<dbReference type="Proteomes" id="UP000054653">
    <property type="component" value="Unassembled WGS sequence"/>
</dbReference>